<feature type="transmembrane region" description="Helical" evidence="1">
    <location>
        <begin position="12"/>
        <end position="35"/>
    </location>
</feature>
<keyword evidence="3" id="KW-1185">Reference proteome</keyword>
<dbReference type="Proteomes" id="UP001321473">
    <property type="component" value="Unassembled WGS sequence"/>
</dbReference>
<dbReference type="EMBL" id="JARKHS020012023">
    <property type="protein sequence ID" value="KAK8777274.1"/>
    <property type="molecule type" value="Genomic_DNA"/>
</dbReference>
<keyword evidence="1" id="KW-1133">Transmembrane helix</keyword>
<gene>
    <name evidence="2" type="ORF">V5799_029375</name>
</gene>
<accession>A0AAQ4ER65</accession>
<protein>
    <submittedName>
        <fullName evidence="2">Uncharacterized protein</fullName>
    </submittedName>
</protein>
<keyword evidence="1" id="KW-0472">Membrane</keyword>
<reference evidence="2 3" key="1">
    <citation type="journal article" date="2023" name="Arcadia Sci">
        <title>De novo assembly of a long-read Amblyomma americanum tick genome.</title>
        <authorList>
            <person name="Chou S."/>
            <person name="Poskanzer K.E."/>
            <person name="Rollins M."/>
            <person name="Thuy-Boun P.S."/>
        </authorList>
    </citation>
    <scope>NUCLEOTIDE SEQUENCE [LARGE SCALE GENOMIC DNA]</scope>
    <source>
        <strain evidence="2">F_SG_1</strain>
        <tissue evidence="2">Salivary glands</tissue>
    </source>
</reference>
<comment type="caution">
    <text evidence="2">The sequence shown here is derived from an EMBL/GenBank/DDBJ whole genome shotgun (WGS) entry which is preliminary data.</text>
</comment>
<dbReference type="AlphaFoldDB" id="A0AAQ4ER65"/>
<evidence type="ECO:0000313" key="3">
    <source>
        <dbReference type="Proteomes" id="UP001321473"/>
    </source>
</evidence>
<organism evidence="2 3">
    <name type="scientific">Amblyomma americanum</name>
    <name type="common">Lone star tick</name>
    <dbReference type="NCBI Taxonomy" id="6943"/>
    <lineage>
        <taxon>Eukaryota</taxon>
        <taxon>Metazoa</taxon>
        <taxon>Ecdysozoa</taxon>
        <taxon>Arthropoda</taxon>
        <taxon>Chelicerata</taxon>
        <taxon>Arachnida</taxon>
        <taxon>Acari</taxon>
        <taxon>Parasitiformes</taxon>
        <taxon>Ixodida</taxon>
        <taxon>Ixodoidea</taxon>
        <taxon>Ixodidae</taxon>
        <taxon>Amblyomminae</taxon>
        <taxon>Amblyomma</taxon>
    </lineage>
</organism>
<evidence type="ECO:0000256" key="1">
    <source>
        <dbReference type="SAM" id="Phobius"/>
    </source>
</evidence>
<proteinExistence type="predicted"/>
<keyword evidence="1" id="KW-0812">Transmembrane</keyword>
<name>A0AAQ4ER65_AMBAM</name>
<evidence type="ECO:0000313" key="2">
    <source>
        <dbReference type="EMBL" id="KAK8777274.1"/>
    </source>
</evidence>
<feature type="transmembrane region" description="Helical" evidence="1">
    <location>
        <begin position="137"/>
        <end position="158"/>
    </location>
</feature>
<sequence length="349" mass="38141">MVRLGVKMSLHFDGAVTPIVLASTIAFVGLPLLVFLGVMMRHRQSALPLLTDLKVPALIVIESLIFAGTEVVLDLCLEALHKGRHSASFAVLVLTRLLYTVWLAVLFRASDPLLASGLAIHHEKYGPHMRNFVRDNTVGACVWVFALSLAVLVILCMLKMIWGEIAAVVHLYKRYTAERRKGVTRNDAFHAVALALLATDTSPMEPLLAGPITASRAVSAHNVVYNQKCPDVNPAVAPEVVDLHGAPESSDALHPSLDNASQSDVLVEFRQTLKPQGAPQHCRRFTGFDANIFLNDAEDPFMSRHQIARACVVKIVLPVTKRAALATRLALLLVMFRMTTSSASRPLQL</sequence>